<keyword evidence="3" id="KW-1185">Reference proteome</keyword>
<evidence type="ECO:0000256" key="1">
    <source>
        <dbReference type="ARBA" id="ARBA00006484"/>
    </source>
</evidence>
<dbReference type="AlphaFoldDB" id="A0A1G7GSS7"/>
<name>A0A1G7GSS7_9EURY</name>
<comment type="similarity">
    <text evidence="1">Belongs to the short-chain dehydrogenases/reductases (SDR) family.</text>
</comment>
<evidence type="ECO:0000313" key="2">
    <source>
        <dbReference type="EMBL" id="SDE91083.1"/>
    </source>
</evidence>
<dbReference type="PANTHER" id="PTHR42760">
    <property type="entry name" value="SHORT-CHAIN DEHYDROGENASES/REDUCTASES FAMILY MEMBER"/>
    <property type="match status" value="1"/>
</dbReference>
<organism evidence="2 3">
    <name type="scientific">Halorientalis regularis</name>
    <dbReference type="NCBI Taxonomy" id="660518"/>
    <lineage>
        <taxon>Archaea</taxon>
        <taxon>Methanobacteriati</taxon>
        <taxon>Methanobacteriota</taxon>
        <taxon>Stenosarchaea group</taxon>
        <taxon>Halobacteria</taxon>
        <taxon>Halobacteriales</taxon>
        <taxon>Haloarculaceae</taxon>
        <taxon>Halorientalis</taxon>
    </lineage>
</organism>
<evidence type="ECO:0000313" key="3">
    <source>
        <dbReference type="Proteomes" id="UP000199076"/>
    </source>
</evidence>
<dbReference type="PRINTS" id="PR00080">
    <property type="entry name" value="SDRFAMILY"/>
</dbReference>
<dbReference type="RefSeq" id="WP_092687968.1">
    <property type="nucleotide sequence ID" value="NZ_FNBK01000002.1"/>
</dbReference>
<dbReference type="Gene3D" id="3.40.50.720">
    <property type="entry name" value="NAD(P)-binding Rossmann-like Domain"/>
    <property type="match status" value="1"/>
</dbReference>
<sequence>MSALDKFRLDDEVVLVTGAASGIGKAISEACADAGARLALADKDVEGVEAVADDLDAETLAIPADVSDHDEVVAMVEETTAEFGGLDVAFANAGIGRLGATVDDYDIDQWHQVMDVNLDGVFYTIREAAAVMDEGGRIVTTASVLSQIASDFPGVAAYVASKGGVAQLTKQAAADLGPKGIRVNAIAPGWVHTGIGGGAFRKDSGMDHLHERMEAETIMGRLGEPEDIKGVALFLASEASAYCTGSVLTVDGGWTTT</sequence>
<protein>
    <submittedName>
        <fullName evidence="2">NAD(P)-dependent dehydrogenase, short-chain alcohol dehydrogenase family</fullName>
    </submittedName>
</protein>
<dbReference type="Proteomes" id="UP000199076">
    <property type="component" value="Unassembled WGS sequence"/>
</dbReference>
<dbReference type="InterPro" id="IPR036291">
    <property type="entry name" value="NAD(P)-bd_dom_sf"/>
</dbReference>
<dbReference type="CDD" id="cd05233">
    <property type="entry name" value="SDR_c"/>
    <property type="match status" value="1"/>
</dbReference>
<gene>
    <name evidence="2" type="ORF">SAMN05216218_102166</name>
</gene>
<dbReference type="GO" id="GO:0016616">
    <property type="term" value="F:oxidoreductase activity, acting on the CH-OH group of donors, NAD or NADP as acceptor"/>
    <property type="evidence" value="ECO:0007669"/>
    <property type="project" value="TreeGrafter"/>
</dbReference>
<dbReference type="FunFam" id="3.40.50.720:FF:000084">
    <property type="entry name" value="Short-chain dehydrogenase reductase"/>
    <property type="match status" value="1"/>
</dbReference>
<dbReference type="STRING" id="660518.SAMN05216218_102166"/>
<dbReference type="InterPro" id="IPR002347">
    <property type="entry name" value="SDR_fam"/>
</dbReference>
<accession>A0A1G7GSS7</accession>
<dbReference type="Pfam" id="PF13561">
    <property type="entry name" value="adh_short_C2"/>
    <property type="match status" value="1"/>
</dbReference>
<dbReference type="PRINTS" id="PR00081">
    <property type="entry name" value="GDHRDH"/>
</dbReference>
<proteinExistence type="inferred from homology"/>
<dbReference type="InterPro" id="IPR020904">
    <property type="entry name" value="Sc_DH/Rdtase_CS"/>
</dbReference>
<reference evidence="3" key="1">
    <citation type="submission" date="2016-10" db="EMBL/GenBank/DDBJ databases">
        <authorList>
            <person name="Varghese N."/>
            <person name="Submissions S."/>
        </authorList>
    </citation>
    <scope>NUCLEOTIDE SEQUENCE [LARGE SCALE GENOMIC DNA]</scope>
    <source>
        <strain evidence="3">IBRC-M 10760</strain>
    </source>
</reference>
<dbReference type="SUPFAM" id="SSF51735">
    <property type="entry name" value="NAD(P)-binding Rossmann-fold domains"/>
    <property type="match status" value="1"/>
</dbReference>
<dbReference type="PROSITE" id="PS00061">
    <property type="entry name" value="ADH_SHORT"/>
    <property type="match status" value="1"/>
</dbReference>
<dbReference type="EMBL" id="FNBK01000002">
    <property type="protein sequence ID" value="SDE91083.1"/>
    <property type="molecule type" value="Genomic_DNA"/>
</dbReference>
<dbReference type="OrthoDB" id="7442at2157"/>